<dbReference type="CDD" id="cd01038">
    <property type="entry name" value="Endonuclease_DUF559"/>
    <property type="match status" value="1"/>
</dbReference>
<accession>A0ABP8CM72</accession>
<evidence type="ECO:0000313" key="5">
    <source>
        <dbReference type="EMBL" id="GAA4240495.1"/>
    </source>
</evidence>
<dbReference type="PANTHER" id="PTHR43050">
    <property type="entry name" value="SERINE / THREONINE RACEMASE FAMILY MEMBER"/>
    <property type="match status" value="1"/>
</dbReference>
<dbReference type="InterPro" id="IPR011335">
    <property type="entry name" value="Restrct_endonuc-II-like"/>
</dbReference>
<evidence type="ECO:0000256" key="2">
    <source>
        <dbReference type="ARBA" id="ARBA00022898"/>
    </source>
</evidence>
<evidence type="ECO:0000313" key="6">
    <source>
        <dbReference type="Proteomes" id="UP001501682"/>
    </source>
</evidence>
<evidence type="ECO:0008006" key="7">
    <source>
        <dbReference type="Google" id="ProtNLM"/>
    </source>
</evidence>
<dbReference type="Proteomes" id="UP001501682">
    <property type="component" value="Unassembled WGS sequence"/>
</dbReference>
<proteinExistence type="predicted"/>
<gene>
    <name evidence="5" type="ORF">GCM10022292_03330</name>
</gene>
<dbReference type="EMBL" id="BAABCB010000002">
    <property type="protein sequence ID" value="GAA4240495.1"/>
    <property type="molecule type" value="Genomic_DNA"/>
</dbReference>
<keyword evidence="2" id="KW-0663">Pyridoxal phosphate</keyword>
<evidence type="ECO:0000259" key="3">
    <source>
        <dbReference type="Pfam" id="PF00291"/>
    </source>
</evidence>
<dbReference type="InterPro" id="IPR001926">
    <property type="entry name" value="TrpB-like_PALP"/>
</dbReference>
<dbReference type="PANTHER" id="PTHR43050:SF1">
    <property type="entry name" value="SERINE RACEMASE"/>
    <property type="match status" value="1"/>
</dbReference>
<dbReference type="Gene3D" id="3.40.50.1100">
    <property type="match status" value="2"/>
</dbReference>
<dbReference type="CDD" id="cd01562">
    <property type="entry name" value="Thr-dehyd"/>
    <property type="match status" value="1"/>
</dbReference>
<dbReference type="Gene3D" id="3.40.960.10">
    <property type="entry name" value="VSR Endonuclease"/>
    <property type="match status" value="1"/>
</dbReference>
<feature type="domain" description="DUF559" evidence="4">
    <location>
        <begin position="11"/>
        <end position="111"/>
    </location>
</feature>
<dbReference type="SUPFAM" id="SSF53686">
    <property type="entry name" value="Tryptophan synthase beta subunit-like PLP-dependent enzymes"/>
    <property type="match status" value="1"/>
</dbReference>
<dbReference type="InterPro" id="IPR047216">
    <property type="entry name" value="Endonuclease_DUF559_bact"/>
</dbReference>
<name>A0ABP8CM72_9FLAO</name>
<comment type="cofactor">
    <cofactor evidence="1">
        <name>pyridoxal 5'-phosphate</name>
        <dbReference type="ChEBI" id="CHEBI:597326"/>
    </cofactor>
</comment>
<dbReference type="InterPro" id="IPR036052">
    <property type="entry name" value="TrpB-like_PALP_sf"/>
</dbReference>
<organism evidence="5 6">
    <name type="scientific">Winogradskyella damuponensis</name>
    <dbReference type="NCBI Taxonomy" id="943939"/>
    <lineage>
        <taxon>Bacteria</taxon>
        <taxon>Pseudomonadati</taxon>
        <taxon>Bacteroidota</taxon>
        <taxon>Flavobacteriia</taxon>
        <taxon>Flavobacteriales</taxon>
        <taxon>Flavobacteriaceae</taxon>
        <taxon>Winogradskyella</taxon>
    </lineage>
</organism>
<comment type="caution">
    <text evidence="5">The sequence shown here is derived from an EMBL/GenBank/DDBJ whole genome shotgun (WGS) entry which is preliminary data.</text>
</comment>
<sequence>MKNKIIPYNPKLKEYARELRKNSTLAEVLMWKAIKNQALDVQFHRQVPMLNYIVDFYCHELMLAIEIDGDSHGFRYFEDKNRQCELEKLGVEFIRFSDSDVKNNMFSVSMTLEEKIKSLKTPLKSPQGDNPYDLKQTLIQTHNRIKPFIHKTPVLTSQLLNEKAGCNLFFKCENFQKMGAFKMRGAANAILSLSEEERQRGVVTHSSGNFAQAVSLAAQKLGVKAYIVMPENAPQVKKDGVRTYEGEIIECESTPQAREATANSIKEEKGATFLHPSNQDEVIYGNSTAAIELLEEQPNLDVIVTPVGGGGLIAGTALAAHYFSNNCKVIGGEPKNADDAFRSKQSGKIEYNSAVNTIADGLRTHLGDRNFPIIQTYVDKIICVEEVEIIEAMQLIWEHMKIIVEPSSAVAFAAVLKNRKEFATKNVGIILSGGNVDVRNLPF</sequence>
<dbReference type="SUPFAM" id="SSF52980">
    <property type="entry name" value="Restriction endonuclease-like"/>
    <property type="match status" value="1"/>
</dbReference>
<evidence type="ECO:0000259" key="4">
    <source>
        <dbReference type="Pfam" id="PF04480"/>
    </source>
</evidence>
<feature type="domain" description="Tryptophan synthase beta chain-like PALP" evidence="3">
    <location>
        <begin position="146"/>
        <end position="433"/>
    </location>
</feature>
<keyword evidence="6" id="KW-1185">Reference proteome</keyword>
<dbReference type="Pfam" id="PF04480">
    <property type="entry name" value="DUF559"/>
    <property type="match status" value="1"/>
</dbReference>
<evidence type="ECO:0000256" key="1">
    <source>
        <dbReference type="ARBA" id="ARBA00001933"/>
    </source>
</evidence>
<protein>
    <recommendedName>
        <fullName evidence="7">Threonine dehydratase</fullName>
    </recommendedName>
</protein>
<dbReference type="Pfam" id="PF00291">
    <property type="entry name" value="PALP"/>
    <property type="match status" value="1"/>
</dbReference>
<dbReference type="InterPro" id="IPR007569">
    <property type="entry name" value="DUF559"/>
</dbReference>
<reference evidence="6" key="1">
    <citation type="journal article" date="2019" name="Int. J. Syst. Evol. Microbiol.">
        <title>The Global Catalogue of Microorganisms (GCM) 10K type strain sequencing project: providing services to taxonomists for standard genome sequencing and annotation.</title>
        <authorList>
            <consortium name="The Broad Institute Genomics Platform"/>
            <consortium name="The Broad Institute Genome Sequencing Center for Infectious Disease"/>
            <person name="Wu L."/>
            <person name="Ma J."/>
        </authorList>
    </citation>
    <scope>NUCLEOTIDE SEQUENCE [LARGE SCALE GENOMIC DNA]</scope>
    <source>
        <strain evidence="6">JCM 17633</strain>
    </source>
</reference>